<feature type="region of interest" description="Disordered" evidence="1">
    <location>
        <begin position="338"/>
        <end position="382"/>
    </location>
</feature>
<feature type="compositionally biased region" description="Polar residues" evidence="1">
    <location>
        <begin position="351"/>
        <end position="360"/>
    </location>
</feature>
<dbReference type="AlphaFoldDB" id="A0AAU9FU87"/>
<gene>
    <name evidence="2" type="ORF">DMAD_07034</name>
</gene>
<feature type="region of interest" description="Disordered" evidence="1">
    <location>
        <begin position="81"/>
        <end position="102"/>
    </location>
</feature>
<accession>A0AAU9FU87</accession>
<evidence type="ECO:0000256" key="1">
    <source>
        <dbReference type="SAM" id="MobiDB-lite"/>
    </source>
</evidence>
<dbReference type="Proteomes" id="UP001500889">
    <property type="component" value="Chromosome J"/>
</dbReference>
<proteinExistence type="predicted"/>
<name>A0AAU9FU87_DROMD</name>
<evidence type="ECO:0000313" key="3">
    <source>
        <dbReference type="Proteomes" id="UP001500889"/>
    </source>
</evidence>
<feature type="compositionally biased region" description="Basic and acidic residues" evidence="1">
    <location>
        <begin position="494"/>
        <end position="516"/>
    </location>
</feature>
<keyword evidence="3" id="KW-1185">Reference proteome</keyword>
<dbReference type="EMBL" id="AP029265">
    <property type="protein sequence ID" value="BFF99029.1"/>
    <property type="molecule type" value="Genomic_DNA"/>
</dbReference>
<reference evidence="2 3" key="1">
    <citation type="submission" date="2024-02" db="EMBL/GenBank/DDBJ databases">
        <title>A chromosome-level genome assembly of Drosophila madeirensis, a fruit fly species endemic to Madeira island.</title>
        <authorList>
            <person name="Tomihara K."/>
            <person name="Llopart A."/>
            <person name="Yamamoto D."/>
        </authorList>
    </citation>
    <scope>NUCLEOTIDE SEQUENCE [LARGE SCALE GENOMIC DNA]</scope>
    <source>
        <strain evidence="2 3">RF1</strain>
    </source>
</reference>
<feature type="compositionally biased region" description="Basic and acidic residues" evidence="1">
    <location>
        <begin position="341"/>
        <end position="350"/>
    </location>
</feature>
<feature type="compositionally biased region" description="Acidic residues" evidence="1">
    <location>
        <begin position="368"/>
        <end position="381"/>
    </location>
</feature>
<feature type="region of interest" description="Disordered" evidence="1">
    <location>
        <begin position="493"/>
        <end position="516"/>
    </location>
</feature>
<feature type="region of interest" description="Disordered" evidence="1">
    <location>
        <begin position="1"/>
        <end position="26"/>
    </location>
</feature>
<evidence type="ECO:0000313" key="2">
    <source>
        <dbReference type="EMBL" id="BFF99029.1"/>
    </source>
</evidence>
<organism evidence="2 3">
    <name type="scientific">Drosophila madeirensis</name>
    <name type="common">Fruit fly</name>
    <dbReference type="NCBI Taxonomy" id="30013"/>
    <lineage>
        <taxon>Eukaryota</taxon>
        <taxon>Metazoa</taxon>
        <taxon>Ecdysozoa</taxon>
        <taxon>Arthropoda</taxon>
        <taxon>Hexapoda</taxon>
        <taxon>Insecta</taxon>
        <taxon>Pterygota</taxon>
        <taxon>Neoptera</taxon>
        <taxon>Endopterygota</taxon>
        <taxon>Diptera</taxon>
        <taxon>Brachycera</taxon>
        <taxon>Muscomorpha</taxon>
        <taxon>Ephydroidea</taxon>
        <taxon>Drosophilidae</taxon>
        <taxon>Drosophila</taxon>
        <taxon>Sophophora</taxon>
    </lineage>
</organism>
<sequence>MSSSKRTTQRHASTAARQRQSRTQRLTRHTCFTLKRTGTFQVRKSLVEYVDAELTEMQTSVFYQRIFILAKNGCLQAEIEKKPTAGQEPPPTGAVSEVEKREPEVITVEVEAAEVPPDEITQASTTAGSQTATEVTSEAAIDAPPVVTLPIPEVAPVKPDFETETVTHTFRFTDDFALQPTDPVEEQAEEELEPGTEPEPVKERDYFDMFCEKLQELHNNCQLEAFTPDPVCGLFIYMGDYTLLMLETSEDMMGCFCRQLLACSNEFWLSNRVFQIEDHITQLYTKELTFRRIPAVFLNEKFPTSTPTDEYLMGKQHMIIKEKLFIICRLIAESLAPTEPEPSHAADHEPSQSNATSNRPSALRLHDDDEDDGEEELELEKEEVLQPTSLLGSLKSKSSQLIEFLPVDVYRKYLPEIQRIELVLASTRFYFTLAEFSDLYGGAPQTPDEDGLFWPIQNNYTPPNIFRRTPFDINLTFADYVAAKMKTDTANIESRGDLGNHEEEAESKRQSVENEE</sequence>
<protein>
    <submittedName>
        <fullName evidence="2">Uncharacterized protein</fullName>
    </submittedName>
</protein>